<protein>
    <submittedName>
        <fullName evidence="1">DUF6248 family natural product biosynthesis protein</fullName>
    </submittedName>
</protein>
<dbReference type="EMBL" id="CP146023">
    <property type="protein sequence ID" value="WWQ69603.1"/>
    <property type="molecule type" value="Genomic_DNA"/>
</dbReference>
<sequence>MHPVPNPSPMSEAEGAWVREHVWPRHLQDLDHKYPWGFVRWSTCERGTCRNCLASRCDLCVHRQKGGPHVDDNTDWLYNQHGRYIARHIPRPRGEICAWWCRCPCPKDGPLTPHTKPITHVPTNSTRRATNKNPATQADRPAPQNTLF</sequence>
<name>A0ACD5ARH4_9ACTN</name>
<keyword evidence="1" id="KW-0614">Plasmid</keyword>
<gene>
    <name evidence="1" type="ORF">V2W30_41315</name>
</gene>
<geneLocation type="plasmid" evidence="1 2">
    <name>p1</name>
</geneLocation>
<accession>A0ACD5ARH4</accession>
<reference evidence="1" key="1">
    <citation type="journal article" date="2025" name="Int. J. Syst. Evol. Microbiol.">
        <title>Streptomyces citrinus sp. nov., with yellow diffusible pigment.</title>
        <authorList>
            <person name="He Y."/>
            <person name="Yang E."/>
            <person name="Xu J."/>
            <person name="Sun Y."/>
            <person name="Sun L."/>
        </authorList>
    </citation>
    <scope>NUCLEOTIDE SEQUENCE</scope>
    <source>
        <strain evidence="1">Q6</strain>
    </source>
</reference>
<evidence type="ECO:0000313" key="1">
    <source>
        <dbReference type="EMBL" id="WWQ69603.1"/>
    </source>
</evidence>
<dbReference type="Proteomes" id="UP001432251">
    <property type="component" value="Plasmid p1"/>
</dbReference>
<proteinExistence type="predicted"/>
<evidence type="ECO:0000313" key="2">
    <source>
        <dbReference type="Proteomes" id="UP001432251"/>
    </source>
</evidence>
<organism evidence="1 2">
    <name type="scientific">Streptomyces citrinus</name>
    <dbReference type="NCBI Taxonomy" id="3118173"/>
    <lineage>
        <taxon>Bacteria</taxon>
        <taxon>Bacillati</taxon>
        <taxon>Actinomycetota</taxon>
        <taxon>Actinomycetes</taxon>
        <taxon>Kitasatosporales</taxon>
        <taxon>Streptomycetaceae</taxon>
        <taxon>Streptomyces</taxon>
    </lineage>
</organism>
<keyword evidence="2" id="KW-1185">Reference proteome</keyword>